<organism evidence="1 2">
    <name type="scientific">Araneus ventricosus</name>
    <name type="common">Orbweaver spider</name>
    <name type="synonym">Epeira ventricosa</name>
    <dbReference type="NCBI Taxonomy" id="182803"/>
    <lineage>
        <taxon>Eukaryota</taxon>
        <taxon>Metazoa</taxon>
        <taxon>Ecdysozoa</taxon>
        <taxon>Arthropoda</taxon>
        <taxon>Chelicerata</taxon>
        <taxon>Arachnida</taxon>
        <taxon>Araneae</taxon>
        <taxon>Araneomorphae</taxon>
        <taxon>Entelegynae</taxon>
        <taxon>Araneoidea</taxon>
        <taxon>Araneidae</taxon>
        <taxon>Araneus</taxon>
    </lineage>
</organism>
<reference evidence="1 2" key="1">
    <citation type="journal article" date="2019" name="Sci. Rep.">
        <title>Orb-weaving spider Araneus ventricosus genome elucidates the spidroin gene catalogue.</title>
        <authorList>
            <person name="Kono N."/>
            <person name="Nakamura H."/>
            <person name="Ohtoshi R."/>
            <person name="Moran D.A.P."/>
            <person name="Shinohara A."/>
            <person name="Yoshida Y."/>
            <person name="Fujiwara M."/>
            <person name="Mori M."/>
            <person name="Tomita M."/>
            <person name="Arakawa K."/>
        </authorList>
    </citation>
    <scope>NUCLEOTIDE SEQUENCE [LARGE SCALE GENOMIC DNA]</scope>
</reference>
<proteinExistence type="predicted"/>
<evidence type="ECO:0000313" key="1">
    <source>
        <dbReference type="EMBL" id="GBM36280.1"/>
    </source>
</evidence>
<dbReference type="EMBL" id="BGPR01000808">
    <property type="protein sequence ID" value="GBM36280.1"/>
    <property type="molecule type" value="Genomic_DNA"/>
</dbReference>
<sequence>MIRTDGIPTKPNSSPFCADSLGGTLIEGSRHIKRFDWIGTSRRGYLYRKSAEWGKWGDRRAAVEGERRSFSPTASALWSFIRMTCLIFLLEWAGKKTVLGQMDGMEYR</sequence>
<gene>
    <name evidence="1" type="ORF">AVEN_98941_1</name>
</gene>
<keyword evidence="2" id="KW-1185">Reference proteome</keyword>
<evidence type="ECO:0000313" key="2">
    <source>
        <dbReference type="Proteomes" id="UP000499080"/>
    </source>
</evidence>
<comment type="caution">
    <text evidence="1">The sequence shown here is derived from an EMBL/GenBank/DDBJ whole genome shotgun (WGS) entry which is preliminary data.</text>
</comment>
<dbReference type="Proteomes" id="UP000499080">
    <property type="component" value="Unassembled WGS sequence"/>
</dbReference>
<accession>A0A4Y2F422</accession>
<dbReference type="AlphaFoldDB" id="A0A4Y2F422"/>
<protein>
    <submittedName>
        <fullName evidence="1">Uncharacterized protein</fullName>
    </submittedName>
</protein>
<name>A0A4Y2F422_ARAVE</name>